<dbReference type="CDD" id="cd00851">
    <property type="entry name" value="MTH1175"/>
    <property type="match status" value="1"/>
</dbReference>
<gene>
    <name evidence="3" type="ORF">NEF87_001803</name>
</gene>
<evidence type="ECO:0000256" key="1">
    <source>
        <dbReference type="SAM" id="MobiDB-lite"/>
    </source>
</evidence>
<feature type="region of interest" description="Disordered" evidence="1">
    <location>
        <begin position="110"/>
        <end position="130"/>
    </location>
</feature>
<name>A0ABY6HPS9_9ARCH</name>
<feature type="domain" description="Dinitrogenase iron-molybdenum cofactor biosynthesis" evidence="2">
    <location>
        <begin position="10"/>
        <end position="94"/>
    </location>
</feature>
<keyword evidence="4" id="KW-1185">Reference proteome</keyword>
<proteinExistence type="predicted"/>
<dbReference type="Gene3D" id="3.30.420.130">
    <property type="entry name" value="Dinitrogenase iron-molybdenum cofactor biosynthesis domain"/>
    <property type="match status" value="1"/>
</dbReference>
<feature type="compositionally biased region" description="Basic and acidic residues" evidence="1">
    <location>
        <begin position="112"/>
        <end position="130"/>
    </location>
</feature>
<dbReference type="PANTHER" id="PTHR42983">
    <property type="entry name" value="DINITROGENASE IRON-MOLYBDENUM COFACTOR PROTEIN-RELATED"/>
    <property type="match status" value="1"/>
</dbReference>
<sequence length="130" mass="14331">MKRYSIATDNGQVSQHFGRCPTYTFIDVENSTVVKKTTVQNPGHQVGTIPKFLHENSVNVIIAGGMGRRAIDFFNQYNIQPILGASGTIENIVDVILSGELKSGDSTCVPRKGKDYGLPKEECDESHHEH</sequence>
<accession>A0ABY6HPS9</accession>
<dbReference type="SUPFAM" id="SSF53146">
    <property type="entry name" value="Nitrogenase accessory factor-like"/>
    <property type="match status" value="1"/>
</dbReference>
<evidence type="ECO:0000313" key="3">
    <source>
        <dbReference type="EMBL" id="UYP45518.1"/>
    </source>
</evidence>
<dbReference type="InterPro" id="IPR003731">
    <property type="entry name" value="Di-Nase_FeMo-co_biosynth"/>
</dbReference>
<dbReference type="Pfam" id="PF02579">
    <property type="entry name" value="Nitro_FeMo-Co"/>
    <property type="match status" value="1"/>
</dbReference>
<dbReference type="InterPro" id="IPR033913">
    <property type="entry name" value="MTH1175_dom"/>
</dbReference>
<dbReference type="EMBL" id="CP104013">
    <property type="protein sequence ID" value="UYP45518.1"/>
    <property type="molecule type" value="Genomic_DNA"/>
</dbReference>
<protein>
    <recommendedName>
        <fullName evidence="2">Dinitrogenase iron-molybdenum cofactor biosynthesis domain-containing protein</fullName>
    </recommendedName>
</protein>
<evidence type="ECO:0000259" key="2">
    <source>
        <dbReference type="Pfam" id="PF02579"/>
    </source>
</evidence>
<evidence type="ECO:0000313" key="4">
    <source>
        <dbReference type="Proteomes" id="UP001208689"/>
    </source>
</evidence>
<dbReference type="Proteomes" id="UP001208689">
    <property type="component" value="Chromosome"/>
</dbReference>
<reference evidence="3" key="1">
    <citation type="submission" date="2022-09" db="EMBL/GenBank/DDBJ databases">
        <title>Actin cytoskeleton and complex cell architecture in an #Asgard archaeon.</title>
        <authorList>
            <person name="Ponce Toledo R.I."/>
            <person name="Schleper C."/>
            <person name="Rodrigues Oliveira T."/>
            <person name="Wollweber F."/>
            <person name="Xu J."/>
            <person name="Rittmann S."/>
            <person name="Klingl A."/>
            <person name="Pilhofer M."/>
        </authorList>
    </citation>
    <scope>NUCLEOTIDE SEQUENCE</scope>
    <source>
        <strain evidence="3">B-35</strain>
    </source>
</reference>
<organism evidence="3 4">
    <name type="scientific">Candidatus Lokiarchaeum ossiferum</name>
    <dbReference type="NCBI Taxonomy" id="2951803"/>
    <lineage>
        <taxon>Archaea</taxon>
        <taxon>Promethearchaeati</taxon>
        <taxon>Promethearchaeota</taxon>
        <taxon>Promethearchaeia</taxon>
        <taxon>Promethearchaeales</taxon>
        <taxon>Promethearchaeaceae</taxon>
        <taxon>Candidatus Lokiarchaeum</taxon>
    </lineage>
</organism>
<dbReference type="PANTHER" id="PTHR42983:SF1">
    <property type="entry name" value="IRON-MOLYBDENUM PROTEIN"/>
    <property type="match status" value="1"/>
</dbReference>
<dbReference type="InterPro" id="IPR036105">
    <property type="entry name" value="DiNase_FeMo-co_biosyn_sf"/>
</dbReference>